<dbReference type="Proteomes" id="UP000287651">
    <property type="component" value="Unassembled WGS sequence"/>
</dbReference>
<proteinExistence type="predicted"/>
<name>A0A426Y254_ENSVE</name>
<dbReference type="EMBL" id="AMZH03015568">
    <property type="protein sequence ID" value="RRT45845.1"/>
    <property type="molecule type" value="Genomic_DNA"/>
</dbReference>
<evidence type="ECO:0000313" key="3">
    <source>
        <dbReference type="Proteomes" id="UP000287651"/>
    </source>
</evidence>
<reference evidence="2 3" key="1">
    <citation type="journal article" date="2014" name="Agronomy (Basel)">
        <title>A Draft Genome Sequence for Ensete ventricosum, the Drought-Tolerant Tree Against Hunger.</title>
        <authorList>
            <person name="Harrison J."/>
            <person name="Moore K.A."/>
            <person name="Paszkiewicz K."/>
            <person name="Jones T."/>
            <person name="Grant M."/>
            <person name="Ambacheew D."/>
            <person name="Muzemil S."/>
            <person name="Studholme D.J."/>
        </authorList>
    </citation>
    <scope>NUCLEOTIDE SEQUENCE [LARGE SCALE GENOMIC DNA]</scope>
</reference>
<feature type="region of interest" description="Disordered" evidence="1">
    <location>
        <begin position="73"/>
        <end position="95"/>
    </location>
</feature>
<evidence type="ECO:0000256" key="1">
    <source>
        <dbReference type="SAM" id="MobiDB-lite"/>
    </source>
</evidence>
<evidence type="ECO:0000313" key="2">
    <source>
        <dbReference type="EMBL" id="RRT45845.1"/>
    </source>
</evidence>
<comment type="caution">
    <text evidence="2">The sequence shown here is derived from an EMBL/GenBank/DDBJ whole genome shotgun (WGS) entry which is preliminary data.</text>
</comment>
<accession>A0A426Y254</accession>
<organism evidence="2 3">
    <name type="scientific">Ensete ventricosum</name>
    <name type="common">Abyssinian banana</name>
    <name type="synonym">Musa ensete</name>
    <dbReference type="NCBI Taxonomy" id="4639"/>
    <lineage>
        <taxon>Eukaryota</taxon>
        <taxon>Viridiplantae</taxon>
        <taxon>Streptophyta</taxon>
        <taxon>Embryophyta</taxon>
        <taxon>Tracheophyta</taxon>
        <taxon>Spermatophyta</taxon>
        <taxon>Magnoliopsida</taxon>
        <taxon>Liliopsida</taxon>
        <taxon>Zingiberales</taxon>
        <taxon>Musaceae</taxon>
        <taxon>Ensete</taxon>
    </lineage>
</organism>
<sequence length="149" mass="16760">MPRVAFCRSTILNGIARIERYISVRRSLVTKRYHRLGLFPPCYDPKQVGNSRFRSSSPVEGWYQPDYGLAAAREKEEEGEEKVEPGDPAPLSLDDLEPSLPSLAGRCRRGEGASRPFAGRIFDDCGEKKMTFLLPAQASRRGFAEDFFS</sequence>
<dbReference type="AlphaFoldDB" id="A0A426Y254"/>
<gene>
    <name evidence="2" type="ORF">B296_00049862</name>
</gene>
<protein>
    <submittedName>
        <fullName evidence="2">Uncharacterized protein</fullName>
    </submittedName>
</protein>